<reference evidence="3" key="1">
    <citation type="submission" date="2017-09" db="EMBL/GenBank/DDBJ databases">
        <title>Depth-based differentiation of microbial function through sediment-hosted aquifers and enrichment of novel symbionts in the deep terrestrial subsurface.</title>
        <authorList>
            <person name="Probst A.J."/>
            <person name="Ladd B."/>
            <person name="Jarett J.K."/>
            <person name="Geller-Mcgrath D.E."/>
            <person name="Sieber C.M.K."/>
            <person name="Emerson J.B."/>
            <person name="Anantharaman K."/>
            <person name="Thomas B.C."/>
            <person name="Malmstrom R."/>
            <person name="Stieglmeier M."/>
            <person name="Klingl A."/>
            <person name="Woyke T."/>
            <person name="Ryan C.M."/>
            <person name="Banfield J.F."/>
        </authorList>
    </citation>
    <scope>NUCLEOTIDE SEQUENCE [LARGE SCALE GENOMIC DNA]</scope>
</reference>
<dbReference type="AlphaFoldDB" id="A0A2M8KV75"/>
<comment type="caution">
    <text evidence="2">The sequence shown here is derived from an EMBL/GenBank/DDBJ whole genome shotgun (WGS) entry which is preliminary data.</text>
</comment>
<feature type="transmembrane region" description="Helical" evidence="1">
    <location>
        <begin position="346"/>
        <end position="367"/>
    </location>
</feature>
<feature type="transmembrane region" description="Helical" evidence="1">
    <location>
        <begin position="163"/>
        <end position="196"/>
    </location>
</feature>
<gene>
    <name evidence="2" type="ORF">COU89_01200</name>
</gene>
<feature type="transmembrane region" description="Helical" evidence="1">
    <location>
        <begin position="323"/>
        <end position="340"/>
    </location>
</feature>
<feature type="transmembrane region" description="Helical" evidence="1">
    <location>
        <begin position="297"/>
        <end position="316"/>
    </location>
</feature>
<feature type="transmembrane region" description="Helical" evidence="1">
    <location>
        <begin position="51"/>
        <end position="73"/>
    </location>
</feature>
<feature type="transmembrane region" description="Helical" evidence="1">
    <location>
        <begin position="127"/>
        <end position="151"/>
    </location>
</feature>
<accession>A0A2M8KV75</accession>
<name>A0A2M8KV75_9BACT</name>
<proteinExistence type="predicted"/>
<organism evidence="2 3">
    <name type="scientific">Candidatus Roizmanbacteria bacterium CG10_big_fil_rev_8_21_14_0_10_45_7</name>
    <dbReference type="NCBI Taxonomy" id="1974854"/>
    <lineage>
        <taxon>Bacteria</taxon>
        <taxon>Candidatus Roizmaniibacteriota</taxon>
    </lineage>
</organism>
<evidence type="ECO:0008006" key="4">
    <source>
        <dbReference type="Google" id="ProtNLM"/>
    </source>
</evidence>
<keyword evidence="1" id="KW-0472">Membrane</keyword>
<feature type="transmembrane region" description="Helical" evidence="1">
    <location>
        <begin position="85"/>
        <end position="107"/>
    </location>
</feature>
<feature type="transmembrane region" description="Helical" evidence="1">
    <location>
        <begin position="202"/>
        <end position="221"/>
    </location>
</feature>
<protein>
    <recommendedName>
        <fullName evidence="4">Glycosyltransferase RgtA/B/C/D-like domain-containing protein</fullName>
    </recommendedName>
</protein>
<sequence length="503" mass="57762">MIKKIYILPLFISAVCVALAAAVLIKADILFHTDIARDFLLFEDVATNNPLTLIGARSGGIGGVFHGPLWLYLNMPAYLLTNGNPTLIGWFWFLLVLLAGLAVYWVGRKMFSPHIGLWATALYASCAINYAPVMFNPFGAVLLSPLFFYFLCRYLSRTRIFDLLATLFVLGCIIQFQIAFGGPILVITALMVLYSVFRSKKYTHFFGFLILLIPLSSYLLFELRHDFLQTRAVMGYIANSDRGKNFIWSLFFNRRLNGFLGEGIGVYLIPQLNIIIAALAVYIGWKVYPRLSKKDKLPYRTFAILYGGYWLLTLLFKGDILGYYTWQFLPMSLLLIASLTKHIPRLAYLLIASVIIINIGFSARNVWKLTPGPQNQGSWQFYKVRAQKIFTDAPSQFGYFIFTPDQFGYSERYALHYLQGQYPHKVGEENVKKQTVYLLVAPPPDDRPFFNHTWWQAERVKITKKPVQTWNDGYNFKTERYQLTNKEQQVQPDSSLINSLIFR</sequence>
<evidence type="ECO:0000256" key="1">
    <source>
        <dbReference type="SAM" id="Phobius"/>
    </source>
</evidence>
<dbReference type="EMBL" id="PFEE01000026">
    <property type="protein sequence ID" value="PJE63811.1"/>
    <property type="molecule type" value="Genomic_DNA"/>
</dbReference>
<feature type="transmembrane region" description="Helical" evidence="1">
    <location>
        <begin position="264"/>
        <end position="285"/>
    </location>
</feature>
<evidence type="ECO:0000313" key="2">
    <source>
        <dbReference type="EMBL" id="PJE63811.1"/>
    </source>
</evidence>
<keyword evidence="1" id="KW-1133">Transmembrane helix</keyword>
<keyword evidence="1" id="KW-0812">Transmembrane</keyword>
<evidence type="ECO:0000313" key="3">
    <source>
        <dbReference type="Proteomes" id="UP000231569"/>
    </source>
</evidence>
<dbReference type="Proteomes" id="UP000231569">
    <property type="component" value="Unassembled WGS sequence"/>
</dbReference>